<dbReference type="NCBIfam" id="TIGR03370">
    <property type="entry name" value="VPLPA-CTERM"/>
    <property type="match status" value="1"/>
</dbReference>
<keyword evidence="1" id="KW-0812">Transmembrane</keyword>
<keyword evidence="1" id="KW-0472">Membrane</keyword>
<name>A0A7L5BTD9_9RHOB</name>
<evidence type="ECO:0000256" key="1">
    <source>
        <dbReference type="SAM" id="Phobius"/>
    </source>
</evidence>
<proteinExistence type="predicted"/>
<dbReference type="AlphaFoldDB" id="A0A7L5BTD9"/>
<dbReference type="RefSeq" id="WP_165093562.1">
    <property type="nucleotide sequence ID" value="NZ_CP049056.1"/>
</dbReference>
<keyword evidence="4" id="KW-1185">Reference proteome</keyword>
<dbReference type="EMBL" id="CP049056">
    <property type="protein sequence ID" value="QIE53983.1"/>
    <property type="molecule type" value="Genomic_DNA"/>
</dbReference>
<protein>
    <submittedName>
        <fullName evidence="3">VPLPA-CTERM sorting domain-containing protein</fullName>
    </submittedName>
</protein>
<keyword evidence="1" id="KW-1133">Transmembrane helix</keyword>
<dbReference type="InterPro" id="IPR022472">
    <property type="entry name" value="VPLPA-CTERM"/>
</dbReference>
<dbReference type="KEGG" id="hdh:G5B40_00115"/>
<organism evidence="3 4">
    <name type="scientific">Pikeienuella piscinae</name>
    <dbReference type="NCBI Taxonomy" id="2748098"/>
    <lineage>
        <taxon>Bacteria</taxon>
        <taxon>Pseudomonadati</taxon>
        <taxon>Pseudomonadota</taxon>
        <taxon>Alphaproteobacteria</taxon>
        <taxon>Rhodobacterales</taxon>
        <taxon>Paracoccaceae</taxon>
        <taxon>Pikeienuella</taxon>
    </lineage>
</organism>
<evidence type="ECO:0000256" key="2">
    <source>
        <dbReference type="SAM" id="SignalP"/>
    </source>
</evidence>
<accession>A0A7L5BTD9</accession>
<gene>
    <name evidence="3" type="ORF">G5B40_00115</name>
</gene>
<dbReference type="Proteomes" id="UP000503336">
    <property type="component" value="Chromosome"/>
</dbReference>
<evidence type="ECO:0000313" key="4">
    <source>
        <dbReference type="Proteomes" id="UP000503336"/>
    </source>
</evidence>
<evidence type="ECO:0000313" key="3">
    <source>
        <dbReference type="EMBL" id="QIE53983.1"/>
    </source>
</evidence>
<feature type="transmembrane region" description="Helical" evidence="1">
    <location>
        <begin position="206"/>
        <end position="225"/>
    </location>
</feature>
<feature type="chain" id="PRO_5029684202" evidence="2">
    <location>
        <begin position="24"/>
        <end position="231"/>
    </location>
</feature>
<sequence>MKSIYFSAAVFTAALAMAGGANAATTFATQIDAGRAGVAGAGFEATSPVFNTSRDDAGNALGARDVVSDTDGGFYSLGRGNADDSLNTGVAVFGFGTSFGLEATVFEVTFGCSGATGGSGSCGNFAEFATVYAFNGPYTPFDNTFTVADLLGLGFSEVGTIGNGDANSASGATISIAGPFTFLAIADASNQGADGFDIDAVSVNAVPLPASILFLLGGIGGLGFMRMRRTA</sequence>
<reference evidence="3 4" key="1">
    <citation type="submission" date="2020-02" db="EMBL/GenBank/DDBJ databases">
        <title>complete genome sequence of Rhodobacteraceae bacterium.</title>
        <authorList>
            <person name="Park J."/>
            <person name="Kim Y.-S."/>
            <person name="Kim K.-H."/>
        </authorList>
    </citation>
    <scope>NUCLEOTIDE SEQUENCE [LARGE SCALE GENOMIC DNA]</scope>
    <source>
        <strain evidence="3 4">RR4-56</strain>
    </source>
</reference>
<keyword evidence="2" id="KW-0732">Signal</keyword>
<feature type="signal peptide" evidence="2">
    <location>
        <begin position="1"/>
        <end position="23"/>
    </location>
</feature>